<organism evidence="1 2">
    <name type="scientific">Dreissena polymorpha</name>
    <name type="common">Zebra mussel</name>
    <name type="synonym">Mytilus polymorpha</name>
    <dbReference type="NCBI Taxonomy" id="45954"/>
    <lineage>
        <taxon>Eukaryota</taxon>
        <taxon>Metazoa</taxon>
        <taxon>Spiralia</taxon>
        <taxon>Lophotrochozoa</taxon>
        <taxon>Mollusca</taxon>
        <taxon>Bivalvia</taxon>
        <taxon>Autobranchia</taxon>
        <taxon>Heteroconchia</taxon>
        <taxon>Euheterodonta</taxon>
        <taxon>Imparidentia</taxon>
        <taxon>Neoheterodontei</taxon>
        <taxon>Myida</taxon>
        <taxon>Dreissenoidea</taxon>
        <taxon>Dreissenidae</taxon>
        <taxon>Dreissena</taxon>
    </lineage>
</organism>
<accession>A0A9D4DXK9</accession>
<name>A0A9D4DXK9_DREPO</name>
<sequence length="200" mass="23995">MGHFHSAVRVLEDVEKRYHRKVKTVCCRRRFKGDRDLKVFASMISDKCDNLFNEPPFALCVKFVRQEVYCAPYILWFEMNRNIAEEEVEQRDSSEKPWMDCAEVDARPFLYYLQYLTYGGLGERNKQLHALRELQSYICIHDEMKYLYHPETSLNFLGHCWEMEGHFEGALEYYERSLRGLYQNNAANWHVQRVQRLICS</sequence>
<reference evidence="1" key="2">
    <citation type="submission" date="2020-11" db="EMBL/GenBank/DDBJ databases">
        <authorList>
            <person name="McCartney M.A."/>
            <person name="Auch B."/>
            <person name="Kono T."/>
            <person name="Mallez S."/>
            <person name="Becker A."/>
            <person name="Gohl D.M."/>
            <person name="Silverstein K.A.T."/>
            <person name="Koren S."/>
            <person name="Bechman K.B."/>
            <person name="Herman A."/>
            <person name="Abrahante J.E."/>
            <person name="Garbe J."/>
        </authorList>
    </citation>
    <scope>NUCLEOTIDE SEQUENCE</scope>
    <source>
        <strain evidence="1">Duluth1</strain>
        <tissue evidence="1">Whole animal</tissue>
    </source>
</reference>
<evidence type="ECO:0000313" key="1">
    <source>
        <dbReference type="EMBL" id="KAH3769932.1"/>
    </source>
</evidence>
<dbReference type="Proteomes" id="UP000828390">
    <property type="component" value="Unassembled WGS sequence"/>
</dbReference>
<dbReference type="EMBL" id="JAIWYP010000009">
    <property type="protein sequence ID" value="KAH3769932.1"/>
    <property type="molecule type" value="Genomic_DNA"/>
</dbReference>
<keyword evidence="2" id="KW-1185">Reference proteome</keyword>
<comment type="caution">
    <text evidence="1">The sequence shown here is derived from an EMBL/GenBank/DDBJ whole genome shotgun (WGS) entry which is preliminary data.</text>
</comment>
<reference evidence="1" key="1">
    <citation type="journal article" date="2019" name="bioRxiv">
        <title>The Genome of the Zebra Mussel, Dreissena polymorpha: A Resource for Invasive Species Research.</title>
        <authorList>
            <person name="McCartney M.A."/>
            <person name="Auch B."/>
            <person name="Kono T."/>
            <person name="Mallez S."/>
            <person name="Zhang Y."/>
            <person name="Obille A."/>
            <person name="Becker A."/>
            <person name="Abrahante J.E."/>
            <person name="Garbe J."/>
            <person name="Badalamenti J.P."/>
            <person name="Herman A."/>
            <person name="Mangelson H."/>
            <person name="Liachko I."/>
            <person name="Sullivan S."/>
            <person name="Sone E.D."/>
            <person name="Koren S."/>
            <person name="Silverstein K.A.T."/>
            <person name="Beckman K.B."/>
            <person name="Gohl D.M."/>
        </authorList>
    </citation>
    <scope>NUCLEOTIDE SEQUENCE</scope>
    <source>
        <strain evidence="1">Duluth1</strain>
        <tissue evidence="1">Whole animal</tissue>
    </source>
</reference>
<evidence type="ECO:0000313" key="2">
    <source>
        <dbReference type="Proteomes" id="UP000828390"/>
    </source>
</evidence>
<dbReference type="AlphaFoldDB" id="A0A9D4DXK9"/>
<gene>
    <name evidence="1" type="ORF">DPMN_171211</name>
</gene>
<proteinExistence type="predicted"/>
<protein>
    <submittedName>
        <fullName evidence="1">Uncharacterized protein</fullName>
    </submittedName>
</protein>